<proteinExistence type="predicted"/>
<gene>
    <name evidence="1" type="ORF">Lste_1442</name>
</gene>
<dbReference type="PATRIC" id="fig|947033.5.peg.1534"/>
<reference evidence="1 2" key="1">
    <citation type="submission" date="2015-11" db="EMBL/GenBank/DDBJ databases">
        <title>Genomic analysis of 38 Legionella species identifies large and diverse effector repertoires.</title>
        <authorList>
            <person name="Burstein D."/>
            <person name="Amaro F."/>
            <person name="Zusman T."/>
            <person name="Lifshitz Z."/>
            <person name="Cohen O."/>
            <person name="Gilbert J.A."/>
            <person name="Pupko T."/>
            <person name="Shuman H.A."/>
            <person name="Segal G."/>
        </authorList>
    </citation>
    <scope>NUCLEOTIDE SEQUENCE [LARGE SCALE GENOMIC DNA]</scope>
    <source>
        <strain evidence="1 2">IMVS3376</strain>
    </source>
</reference>
<dbReference type="EMBL" id="LNYY01000019">
    <property type="protein sequence ID" value="KTD68284.1"/>
    <property type="molecule type" value="Genomic_DNA"/>
</dbReference>
<comment type="caution">
    <text evidence="1">The sequence shown here is derived from an EMBL/GenBank/DDBJ whole genome shotgun (WGS) entry which is preliminary data.</text>
</comment>
<dbReference type="Proteomes" id="UP000054926">
    <property type="component" value="Unassembled WGS sequence"/>
</dbReference>
<evidence type="ECO:0000313" key="2">
    <source>
        <dbReference type="Proteomes" id="UP000054926"/>
    </source>
</evidence>
<name>A0A0W0ZFX5_9GAMM</name>
<protein>
    <submittedName>
        <fullName evidence="1">Uncharacterized protein</fullName>
    </submittedName>
</protein>
<accession>A0A0W0ZFX5</accession>
<dbReference type="AlphaFoldDB" id="A0A0W0ZFX5"/>
<sequence length="380" mass="43836">MKSKTFFNHVPKREHVGHKHQNEYSRRVLDFVLKEKWHTEITSSIPKYVQNFKKMYSTKFDTFPKIAESIEKQNKGRFIYRGMSLRELVDVLSHTKFICAPKQKQDHYDIAEHVVANNTSRFLSLTPSLILGSRYASISSIIPSNGAIMQTNLPPFFIDPKELLGTHPELYQRYHQRKENDERATDTANFQGVSDVMETTSGNSEITMIRNFGKTYVGLGMHDVKSIHLLTVPGQILWQWTSIKTPLHEITFENPEYKPRVCVIKTGFVAHDNYLKDEFDLVNKRNRGMGLIPPEGRVITLHEAKKIAESGLLEQINKAYESEDTYVFSHVPTYIPINDIDAIMEYINQTIRSLPNLKKIMQGPTIEEIPDSEPERPKTV</sequence>
<dbReference type="RefSeq" id="WP_058510395.1">
    <property type="nucleotide sequence ID" value="NZ_DAIOMV010000001.1"/>
</dbReference>
<evidence type="ECO:0000313" key="1">
    <source>
        <dbReference type="EMBL" id="KTD68284.1"/>
    </source>
</evidence>
<dbReference type="OrthoDB" id="5651981at2"/>
<organism evidence="1 2">
    <name type="scientific">Legionella steelei</name>
    <dbReference type="NCBI Taxonomy" id="947033"/>
    <lineage>
        <taxon>Bacteria</taxon>
        <taxon>Pseudomonadati</taxon>
        <taxon>Pseudomonadota</taxon>
        <taxon>Gammaproteobacteria</taxon>
        <taxon>Legionellales</taxon>
        <taxon>Legionellaceae</taxon>
        <taxon>Legionella</taxon>
    </lineage>
</organism>
<keyword evidence="2" id="KW-1185">Reference proteome</keyword>